<protein>
    <submittedName>
        <fullName evidence="2">Uncharacterized protein</fullName>
    </submittedName>
</protein>
<name>A0A3D8PB01_9RHOB</name>
<sequence length="77" mass="8019">MVASVRVGRRGCAGRDVTRPIACISISEARRPGQIATTPSASRRPPTSASRARSGKSSGSSAKVMVLRSSFSTKTGR</sequence>
<proteinExistence type="predicted"/>
<keyword evidence="3" id="KW-1185">Reference proteome</keyword>
<evidence type="ECO:0000313" key="2">
    <source>
        <dbReference type="EMBL" id="RDW12349.1"/>
    </source>
</evidence>
<dbReference type="AlphaFoldDB" id="A0A3D8PB01"/>
<evidence type="ECO:0000256" key="1">
    <source>
        <dbReference type="SAM" id="MobiDB-lite"/>
    </source>
</evidence>
<dbReference type="Proteomes" id="UP000256679">
    <property type="component" value="Unassembled WGS sequence"/>
</dbReference>
<organism evidence="2 3">
    <name type="scientific">Paracoccus thiocyanatus</name>
    <dbReference type="NCBI Taxonomy" id="34006"/>
    <lineage>
        <taxon>Bacteria</taxon>
        <taxon>Pseudomonadati</taxon>
        <taxon>Pseudomonadota</taxon>
        <taxon>Alphaproteobacteria</taxon>
        <taxon>Rhodobacterales</taxon>
        <taxon>Paracoccaceae</taxon>
        <taxon>Paracoccus</taxon>
    </lineage>
</organism>
<accession>A0A3D8PB01</accession>
<comment type="caution">
    <text evidence="2">The sequence shown here is derived from an EMBL/GenBank/DDBJ whole genome shotgun (WGS) entry which is preliminary data.</text>
</comment>
<evidence type="ECO:0000313" key="3">
    <source>
        <dbReference type="Proteomes" id="UP000256679"/>
    </source>
</evidence>
<feature type="compositionally biased region" description="Low complexity" evidence="1">
    <location>
        <begin position="36"/>
        <end position="63"/>
    </location>
</feature>
<gene>
    <name evidence="2" type="ORF">DIE28_14205</name>
</gene>
<reference evidence="2 3" key="1">
    <citation type="submission" date="2018-05" db="EMBL/GenBank/DDBJ databases">
        <title>Whole genome sequencing of Paracoccus thiocyanatus SST.</title>
        <authorList>
            <person name="Ghosh W."/>
            <person name="Rameez M.J."/>
            <person name="Roy C."/>
        </authorList>
    </citation>
    <scope>NUCLEOTIDE SEQUENCE [LARGE SCALE GENOMIC DNA]</scope>
    <source>
        <strain evidence="2 3">SST</strain>
    </source>
</reference>
<dbReference type="EMBL" id="QFCQ01000099">
    <property type="protein sequence ID" value="RDW12349.1"/>
    <property type="molecule type" value="Genomic_DNA"/>
</dbReference>
<feature type="region of interest" description="Disordered" evidence="1">
    <location>
        <begin position="28"/>
        <end position="77"/>
    </location>
</feature>